<name>A0A6A4LNH7_9ERIC</name>
<evidence type="ECO:0000256" key="1">
    <source>
        <dbReference type="ARBA" id="ARBA00004123"/>
    </source>
</evidence>
<proteinExistence type="inferred from homology"/>
<keyword evidence="5 7" id="KW-0234">DNA repair</keyword>
<dbReference type="GO" id="GO:0030915">
    <property type="term" value="C:Smc5-Smc6 complex"/>
    <property type="evidence" value="ECO:0007669"/>
    <property type="project" value="UniProtKB-UniRule"/>
</dbReference>
<keyword evidence="6 7" id="KW-0539">Nucleus</keyword>
<evidence type="ECO:0000256" key="2">
    <source>
        <dbReference type="ARBA" id="ARBA00008997"/>
    </source>
</evidence>
<organism evidence="10 11">
    <name type="scientific">Rhododendron williamsianum</name>
    <dbReference type="NCBI Taxonomy" id="262921"/>
    <lineage>
        <taxon>Eukaryota</taxon>
        <taxon>Viridiplantae</taxon>
        <taxon>Streptophyta</taxon>
        <taxon>Embryophyta</taxon>
        <taxon>Tracheophyta</taxon>
        <taxon>Spermatophyta</taxon>
        <taxon>Magnoliopsida</taxon>
        <taxon>eudicotyledons</taxon>
        <taxon>Gunneridae</taxon>
        <taxon>Pentapetalae</taxon>
        <taxon>asterids</taxon>
        <taxon>Ericales</taxon>
        <taxon>Ericaceae</taxon>
        <taxon>Ericoideae</taxon>
        <taxon>Rhodoreae</taxon>
        <taxon>Rhododendron</taxon>
    </lineage>
</organism>
<reference evidence="10 11" key="1">
    <citation type="journal article" date="2019" name="Genome Biol. Evol.">
        <title>The Rhododendron genome and chromosomal organization provide insight into shared whole-genome duplications across the heath family (Ericaceae).</title>
        <authorList>
            <person name="Soza V.L."/>
            <person name="Lindsley D."/>
            <person name="Waalkes A."/>
            <person name="Ramage E."/>
            <person name="Patwardhan R.P."/>
            <person name="Burton J.N."/>
            <person name="Adey A."/>
            <person name="Kumar A."/>
            <person name="Qiu R."/>
            <person name="Shendure J."/>
            <person name="Hall B."/>
        </authorList>
    </citation>
    <scope>NUCLEOTIDE SEQUENCE [LARGE SCALE GENOMIC DNA]</scope>
    <source>
        <strain evidence="10">RSF 1966-606</strain>
    </source>
</reference>
<dbReference type="InterPro" id="IPR027786">
    <property type="entry name" value="Nse4/EID"/>
</dbReference>
<evidence type="ECO:0000256" key="8">
    <source>
        <dbReference type="SAM" id="MobiDB-lite"/>
    </source>
</evidence>
<evidence type="ECO:0000259" key="9">
    <source>
        <dbReference type="Pfam" id="PF08743"/>
    </source>
</evidence>
<comment type="similarity">
    <text evidence="2 7">Belongs to the NSE4 family.</text>
</comment>
<dbReference type="Pfam" id="PF08743">
    <property type="entry name" value="Nse4_C"/>
    <property type="match status" value="1"/>
</dbReference>
<feature type="non-terminal residue" evidence="10">
    <location>
        <position position="1"/>
    </location>
</feature>
<sequence length="408" mass="45402">MATTLVKGEPGIYSGSSRRRRRMNGEENIVEAVANDSSPKPTTDRRALRSRYLAVKSLICDERDDLSKVDSNKFNAIINEVESLHQLVQKPREQVADAEALLDITNTLMTFVKAHSNEGITPSDFVNCLLRNFGQQGHPSSRSDHGRNSIAWKDIGRAVSHVIRTVPGCCTMLGPMNTEPKQQKAVVRRKRARPTESARQPEQLDEAVTEEKTDTDKNMATMFAMLRKNRRARLENVVLNRKSFAQTIENVFTLSFLVKDGRVEITVNEKGWHIISPRNAPAANAVALGRFLTATLSSDSTSGIGRYLSVKTLTLSKIRSSSLLAVGFIIASYIIEICSKLTSQLMMDSVGIGEELMPHRNQGNTRDYYSRTDKILEKSQATGPTSPIRKLSRNRGLVVQEQSVVEDS</sequence>
<dbReference type="GO" id="GO:0006281">
    <property type="term" value="P:DNA repair"/>
    <property type="evidence" value="ECO:0007669"/>
    <property type="project" value="UniProtKB-UniRule"/>
</dbReference>
<evidence type="ECO:0000256" key="5">
    <source>
        <dbReference type="ARBA" id="ARBA00023204"/>
    </source>
</evidence>
<evidence type="ECO:0000313" key="11">
    <source>
        <dbReference type="Proteomes" id="UP000428333"/>
    </source>
</evidence>
<gene>
    <name evidence="10" type="ORF">C3L33_12172</name>
</gene>
<dbReference type="EMBL" id="QEFC01001772">
    <property type="protein sequence ID" value="KAE9455928.1"/>
    <property type="molecule type" value="Genomic_DNA"/>
</dbReference>
<feature type="region of interest" description="Disordered" evidence="8">
    <location>
        <begin position="174"/>
        <end position="212"/>
    </location>
</feature>
<accession>A0A6A4LNH7</accession>
<evidence type="ECO:0000313" key="10">
    <source>
        <dbReference type="EMBL" id="KAE9455928.1"/>
    </source>
</evidence>
<dbReference type="Proteomes" id="UP000428333">
    <property type="component" value="Linkage Group LG07"/>
</dbReference>
<dbReference type="GO" id="GO:0005634">
    <property type="term" value="C:nucleus"/>
    <property type="evidence" value="ECO:0007669"/>
    <property type="project" value="UniProtKB-SubCell"/>
</dbReference>
<evidence type="ECO:0000256" key="6">
    <source>
        <dbReference type="ARBA" id="ARBA00023242"/>
    </source>
</evidence>
<feature type="domain" description="Non-structural maintenance of chromosome element 4 C-terminal" evidence="9">
    <location>
        <begin position="233"/>
        <end position="281"/>
    </location>
</feature>
<dbReference type="AlphaFoldDB" id="A0A6A4LNH7"/>
<evidence type="ECO:0000256" key="4">
    <source>
        <dbReference type="ARBA" id="ARBA00023172"/>
    </source>
</evidence>
<comment type="function">
    <text evidence="7">Component of the SMC5-SMC6 complex, that promotes sister chromatid alignment after DNA damage and facilitates double-stranded DNA breaks (DSBs) repair via homologous recombination between sister chromatids.</text>
</comment>
<comment type="caution">
    <text evidence="10">The sequence shown here is derived from an EMBL/GenBank/DDBJ whole genome shotgun (WGS) entry which is preliminary data.</text>
</comment>
<feature type="region of interest" description="Disordered" evidence="8">
    <location>
        <begin position="1"/>
        <end position="24"/>
    </location>
</feature>
<evidence type="ECO:0000256" key="3">
    <source>
        <dbReference type="ARBA" id="ARBA00022763"/>
    </source>
</evidence>
<evidence type="ECO:0000256" key="7">
    <source>
        <dbReference type="RuleBase" id="RU365071"/>
    </source>
</evidence>
<keyword evidence="4 7" id="KW-0233">DNA recombination</keyword>
<keyword evidence="11" id="KW-1185">Reference proteome</keyword>
<dbReference type="OrthoDB" id="361242at2759"/>
<protein>
    <recommendedName>
        <fullName evidence="7">Non-structural maintenance of chromosomes element 4</fullName>
    </recommendedName>
</protein>
<keyword evidence="3 7" id="KW-0227">DNA damage</keyword>
<dbReference type="GO" id="GO:0006310">
    <property type="term" value="P:DNA recombination"/>
    <property type="evidence" value="ECO:0007669"/>
    <property type="project" value="UniProtKB-UniRule"/>
</dbReference>
<dbReference type="PANTHER" id="PTHR16140">
    <property type="entry name" value="NON-STRUCTURAL MAINTENANCE OF CHROMOSOMES ELEMENT 4"/>
    <property type="match status" value="1"/>
</dbReference>
<comment type="subcellular location">
    <subcellularLocation>
        <location evidence="1 7">Nucleus</location>
    </subcellularLocation>
</comment>
<dbReference type="InterPro" id="IPR014854">
    <property type="entry name" value="Nse4_C"/>
</dbReference>
<comment type="subunit">
    <text evidence="7">Component of the SMC5-SMC6 complex.</text>
</comment>
<dbReference type="PANTHER" id="PTHR16140:SF0">
    <property type="entry name" value="NON-STRUCTURAL MAINTENANCE OF CHROMOSOMES ELEMENT 4"/>
    <property type="match status" value="1"/>
</dbReference>